<dbReference type="SMART" id="SM00450">
    <property type="entry name" value="RHOD"/>
    <property type="match status" value="2"/>
</dbReference>
<gene>
    <name evidence="3" type="ORF">PSON_ATCC_30995.1.T0090244</name>
</gene>
<evidence type="ECO:0000256" key="1">
    <source>
        <dbReference type="ARBA" id="ARBA00022679"/>
    </source>
</evidence>
<sequence>MRGSLISAPFLGYLLKQQAKIRVANVIMTDQPLTKEGNIEMSQKLCDNQSVVNLCDITASLKPAARLLPQQQLFDQFVRDNQFDVQTPIIFFDEHIHFAARAWFTFRYFGFKRVFVLDGGYSKWLNHQPGEFQEHKIQDQPRFQGRVMSTSEVSTISQLKNSKDPKGNDWAIVDTRDAIRFKKGSIPGSINIEFSEYLNEDKTLKSDEELKQLYEKNGVDINKTRIINTCQTGKLACIASIAQEILKTKQQILYDGSWEDWKLENKKK</sequence>
<dbReference type="PANTHER" id="PTHR11364">
    <property type="entry name" value="THIOSULFATE SULFERTANSFERASE"/>
    <property type="match status" value="1"/>
</dbReference>
<name>A0A8S1KLU6_9CILI</name>
<keyword evidence="1" id="KW-0808">Transferase</keyword>
<organism evidence="3 4">
    <name type="scientific">Paramecium sonneborni</name>
    <dbReference type="NCBI Taxonomy" id="65129"/>
    <lineage>
        <taxon>Eukaryota</taxon>
        <taxon>Sar</taxon>
        <taxon>Alveolata</taxon>
        <taxon>Ciliophora</taxon>
        <taxon>Intramacronucleata</taxon>
        <taxon>Oligohymenophorea</taxon>
        <taxon>Peniculida</taxon>
        <taxon>Parameciidae</taxon>
        <taxon>Paramecium</taxon>
    </lineage>
</organism>
<evidence type="ECO:0000313" key="4">
    <source>
        <dbReference type="Proteomes" id="UP000692954"/>
    </source>
</evidence>
<feature type="domain" description="Rhodanese" evidence="2">
    <location>
        <begin position="63"/>
        <end position="133"/>
    </location>
</feature>
<feature type="domain" description="Rhodanese" evidence="2">
    <location>
        <begin position="166"/>
        <end position="266"/>
    </location>
</feature>
<proteinExistence type="predicted"/>
<dbReference type="OrthoDB" id="288459at2759"/>
<dbReference type="Proteomes" id="UP000692954">
    <property type="component" value="Unassembled WGS sequence"/>
</dbReference>
<evidence type="ECO:0000259" key="2">
    <source>
        <dbReference type="PROSITE" id="PS50206"/>
    </source>
</evidence>
<dbReference type="InterPro" id="IPR045078">
    <property type="entry name" value="TST/MPST-like"/>
</dbReference>
<dbReference type="GO" id="GO:0004792">
    <property type="term" value="F:thiosulfate-cyanide sulfurtransferase activity"/>
    <property type="evidence" value="ECO:0007669"/>
    <property type="project" value="TreeGrafter"/>
</dbReference>
<dbReference type="PANTHER" id="PTHR11364:SF27">
    <property type="entry name" value="SULFURTRANSFERASE"/>
    <property type="match status" value="1"/>
</dbReference>
<dbReference type="GO" id="GO:0005739">
    <property type="term" value="C:mitochondrion"/>
    <property type="evidence" value="ECO:0007669"/>
    <property type="project" value="TreeGrafter"/>
</dbReference>
<keyword evidence="4" id="KW-1185">Reference proteome</keyword>
<comment type="caution">
    <text evidence="3">The sequence shown here is derived from an EMBL/GenBank/DDBJ whole genome shotgun (WGS) entry which is preliminary data.</text>
</comment>
<dbReference type="InterPro" id="IPR001763">
    <property type="entry name" value="Rhodanese-like_dom"/>
</dbReference>
<dbReference type="EMBL" id="CAJJDN010000009">
    <property type="protein sequence ID" value="CAD8055441.1"/>
    <property type="molecule type" value="Genomic_DNA"/>
</dbReference>
<dbReference type="FunFam" id="3.40.250.10:FF:000135">
    <property type="entry name" value="Uncharacterized protein"/>
    <property type="match status" value="1"/>
</dbReference>
<dbReference type="Pfam" id="PF00581">
    <property type="entry name" value="Rhodanese"/>
    <property type="match status" value="2"/>
</dbReference>
<accession>A0A8S1KLU6</accession>
<evidence type="ECO:0000313" key="3">
    <source>
        <dbReference type="EMBL" id="CAD8055441.1"/>
    </source>
</evidence>
<dbReference type="FunFam" id="3.40.250.10:FF:000126">
    <property type="entry name" value="Uncharacterized protein"/>
    <property type="match status" value="1"/>
</dbReference>
<reference evidence="3" key="1">
    <citation type="submission" date="2021-01" db="EMBL/GenBank/DDBJ databases">
        <authorList>
            <consortium name="Genoscope - CEA"/>
            <person name="William W."/>
        </authorList>
    </citation>
    <scope>NUCLEOTIDE SEQUENCE</scope>
</reference>
<dbReference type="AlphaFoldDB" id="A0A8S1KLU6"/>
<dbReference type="PROSITE" id="PS50206">
    <property type="entry name" value="RHODANESE_3"/>
    <property type="match status" value="2"/>
</dbReference>
<protein>
    <recommendedName>
        <fullName evidence="2">Rhodanese domain-containing protein</fullName>
    </recommendedName>
</protein>